<gene>
    <name evidence="1" type="ORF">DFH08DRAFT_974675</name>
</gene>
<protein>
    <submittedName>
        <fullName evidence="1">Uncharacterized protein</fullName>
    </submittedName>
</protein>
<reference evidence="1" key="1">
    <citation type="submission" date="2023-03" db="EMBL/GenBank/DDBJ databases">
        <title>Massive genome expansion in bonnet fungi (Mycena s.s.) driven by repeated elements and novel gene families across ecological guilds.</title>
        <authorList>
            <consortium name="Lawrence Berkeley National Laboratory"/>
            <person name="Harder C.B."/>
            <person name="Miyauchi S."/>
            <person name="Viragh M."/>
            <person name="Kuo A."/>
            <person name="Thoen E."/>
            <person name="Andreopoulos B."/>
            <person name="Lu D."/>
            <person name="Skrede I."/>
            <person name="Drula E."/>
            <person name="Henrissat B."/>
            <person name="Morin E."/>
            <person name="Kohler A."/>
            <person name="Barry K."/>
            <person name="LaButti K."/>
            <person name="Morin E."/>
            <person name="Salamov A."/>
            <person name="Lipzen A."/>
            <person name="Mereny Z."/>
            <person name="Hegedus B."/>
            <person name="Baldrian P."/>
            <person name="Stursova M."/>
            <person name="Weitz H."/>
            <person name="Taylor A."/>
            <person name="Grigoriev I.V."/>
            <person name="Nagy L.G."/>
            <person name="Martin F."/>
            <person name="Kauserud H."/>
        </authorList>
    </citation>
    <scope>NUCLEOTIDE SEQUENCE</scope>
    <source>
        <strain evidence="1">CBHHK002</strain>
    </source>
</reference>
<comment type="caution">
    <text evidence="1">The sequence shown here is derived from an EMBL/GenBank/DDBJ whole genome shotgun (WGS) entry which is preliminary data.</text>
</comment>
<sequence>MQDPALFPASRFFVPSLTLLNSDDRDQGHRPLKPNHPRARDFAALGDAQTSSRCPKHSEGISLHSIQGAPMTIWWLPPQRLLFSARTASTSDSHGIPNGQPVLSFT</sequence>
<name>A0AAD6Z794_9AGAR</name>
<evidence type="ECO:0000313" key="2">
    <source>
        <dbReference type="Proteomes" id="UP001218218"/>
    </source>
</evidence>
<dbReference type="EMBL" id="JARIHO010000081">
    <property type="protein sequence ID" value="KAJ7309420.1"/>
    <property type="molecule type" value="Genomic_DNA"/>
</dbReference>
<dbReference type="AlphaFoldDB" id="A0AAD6Z794"/>
<proteinExistence type="predicted"/>
<organism evidence="1 2">
    <name type="scientific">Mycena albidolilacea</name>
    <dbReference type="NCBI Taxonomy" id="1033008"/>
    <lineage>
        <taxon>Eukaryota</taxon>
        <taxon>Fungi</taxon>
        <taxon>Dikarya</taxon>
        <taxon>Basidiomycota</taxon>
        <taxon>Agaricomycotina</taxon>
        <taxon>Agaricomycetes</taxon>
        <taxon>Agaricomycetidae</taxon>
        <taxon>Agaricales</taxon>
        <taxon>Marasmiineae</taxon>
        <taxon>Mycenaceae</taxon>
        <taxon>Mycena</taxon>
    </lineage>
</organism>
<dbReference type="Proteomes" id="UP001218218">
    <property type="component" value="Unassembled WGS sequence"/>
</dbReference>
<accession>A0AAD6Z794</accession>
<evidence type="ECO:0000313" key="1">
    <source>
        <dbReference type="EMBL" id="KAJ7309420.1"/>
    </source>
</evidence>
<keyword evidence="2" id="KW-1185">Reference proteome</keyword>